<feature type="transmembrane region" description="Helical" evidence="1">
    <location>
        <begin position="21"/>
        <end position="42"/>
    </location>
</feature>
<organism evidence="2 3">
    <name type="scientific">candidate division CPR1 bacterium GW2011_GWA2_42_17</name>
    <dbReference type="NCBI Taxonomy" id="1618341"/>
    <lineage>
        <taxon>Bacteria</taxon>
        <taxon>candidate division CPR1</taxon>
    </lineage>
</organism>
<dbReference type="EMBL" id="LCCZ01000011">
    <property type="protein sequence ID" value="KKS44136.1"/>
    <property type="molecule type" value="Genomic_DNA"/>
</dbReference>
<protein>
    <submittedName>
        <fullName evidence="2">Uncharacterized protein</fullName>
    </submittedName>
</protein>
<evidence type="ECO:0000313" key="3">
    <source>
        <dbReference type="Proteomes" id="UP000034875"/>
    </source>
</evidence>
<keyword evidence="1" id="KW-0472">Membrane</keyword>
<accession>A0A0G1BCR2</accession>
<sequence length="234" mass="25842">MAEKKQGIFGKIVGEVTAKGLSWILGPVIGISIGLGIGFVVIDGIINSIREKLGETFAPLREAIPEFHLLDWYFSVLRSVVLDTLGKMINALWLPVLVILILWLAWRFMNWAPKEGELKIYQRMMSALFHGVHAGAKRGGDLTVRGAKRGVEELRRKHAEDVARKQAAMLAALDEENFPIEEGGLDGLEAFDIEPSAFPPPPEFLDEPLSPGKVLKVNLPRGKVLTFNLPKWGG</sequence>
<dbReference type="AlphaFoldDB" id="A0A0G1BCR2"/>
<comment type="caution">
    <text evidence="2">The sequence shown here is derived from an EMBL/GenBank/DDBJ whole genome shotgun (WGS) entry which is preliminary data.</text>
</comment>
<keyword evidence="1" id="KW-1133">Transmembrane helix</keyword>
<dbReference type="Proteomes" id="UP000034875">
    <property type="component" value="Unassembled WGS sequence"/>
</dbReference>
<keyword evidence="1" id="KW-0812">Transmembrane</keyword>
<evidence type="ECO:0000313" key="2">
    <source>
        <dbReference type="EMBL" id="KKS44136.1"/>
    </source>
</evidence>
<gene>
    <name evidence="2" type="ORF">UV05_C0011G0027</name>
</gene>
<feature type="transmembrane region" description="Helical" evidence="1">
    <location>
        <begin position="88"/>
        <end position="106"/>
    </location>
</feature>
<name>A0A0G1BCR2_9BACT</name>
<reference evidence="2 3" key="1">
    <citation type="journal article" date="2015" name="Nature">
        <title>rRNA introns, odd ribosomes, and small enigmatic genomes across a large radiation of phyla.</title>
        <authorList>
            <person name="Brown C.T."/>
            <person name="Hug L.A."/>
            <person name="Thomas B.C."/>
            <person name="Sharon I."/>
            <person name="Castelle C.J."/>
            <person name="Singh A."/>
            <person name="Wilkins M.J."/>
            <person name="Williams K.H."/>
            <person name="Banfield J.F."/>
        </authorList>
    </citation>
    <scope>NUCLEOTIDE SEQUENCE [LARGE SCALE GENOMIC DNA]</scope>
</reference>
<evidence type="ECO:0000256" key="1">
    <source>
        <dbReference type="SAM" id="Phobius"/>
    </source>
</evidence>
<proteinExistence type="predicted"/>